<dbReference type="EMBL" id="JACIJS010000003">
    <property type="protein sequence ID" value="MBB5515204.1"/>
    <property type="molecule type" value="Genomic_DNA"/>
</dbReference>
<feature type="domain" description="Response regulatory" evidence="7">
    <location>
        <begin position="3"/>
        <end position="119"/>
    </location>
</feature>
<dbReference type="PROSITE" id="PS50110">
    <property type="entry name" value="RESPONSE_REGULATORY"/>
    <property type="match status" value="1"/>
</dbReference>
<organism evidence="8 9">
    <name type="scientific">Rubricella aquisinus</name>
    <dbReference type="NCBI Taxonomy" id="2028108"/>
    <lineage>
        <taxon>Bacteria</taxon>
        <taxon>Pseudomonadati</taxon>
        <taxon>Pseudomonadota</taxon>
        <taxon>Alphaproteobacteria</taxon>
        <taxon>Rhodobacterales</taxon>
        <taxon>Paracoccaceae</taxon>
        <taxon>Rubricella</taxon>
    </lineage>
</organism>
<dbReference type="Gene3D" id="3.40.50.2300">
    <property type="match status" value="1"/>
</dbReference>
<dbReference type="Proteomes" id="UP000553766">
    <property type="component" value="Unassembled WGS sequence"/>
</dbReference>
<dbReference type="FunFam" id="3.40.50.2300:FF:000001">
    <property type="entry name" value="DNA-binding response regulator PhoB"/>
    <property type="match status" value="1"/>
</dbReference>
<evidence type="ECO:0000259" key="7">
    <source>
        <dbReference type="PROSITE" id="PS50110"/>
    </source>
</evidence>
<dbReference type="InterPro" id="IPR050595">
    <property type="entry name" value="Bact_response_regulator"/>
</dbReference>
<evidence type="ECO:0000256" key="5">
    <source>
        <dbReference type="ARBA" id="ARBA00023163"/>
    </source>
</evidence>
<dbReference type="PANTHER" id="PTHR44591">
    <property type="entry name" value="STRESS RESPONSE REGULATOR PROTEIN 1"/>
    <property type="match status" value="1"/>
</dbReference>
<keyword evidence="2" id="KW-0902">Two-component regulatory system</keyword>
<dbReference type="CDD" id="cd17574">
    <property type="entry name" value="REC_OmpR"/>
    <property type="match status" value="1"/>
</dbReference>
<keyword evidence="4 8" id="KW-0238">DNA-binding</keyword>
<dbReference type="AlphaFoldDB" id="A0A840WXV3"/>
<keyword evidence="1 6" id="KW-0597">Phosphoprotein</keyword>
<keyword evidence="3" id="KW-0805">Transcription regulation</keyword>
<evidence type="ECO:0000313" key="9">
    <source>
        <dbReference type="Proteomes" id="UP000553766"/>
    </source>
</evidence>
<dbReference type="Pfam" id="PF00072">
    <property type="entry name" value="Response_reg"/>
    <property type="match status" value="1"/>
</dbReference>
<evidence type="ECO:0000256" key="6">
    <source>
        <dbReference type="PROSITE-ProRule" id="PRU00169"/>
    </source>
</evidence>
<dbReference type="SUPFAM" id="SSF52172">
    <property type="entry name" value="CheY-like"/>
    <property type="match status" value="1"/>
</dbReference>
<dbReference type="GO" id="GO:0000160">
    <property type="term" value="P:phosphorelay signal transduction system"/>
    <property type="evidence" value="ECO:0007669"/>
    <property type="project" value="UniProtKB-KW"/>
</dbReference>
<gene>
    <name evidence="8" type="ORF">FHS89_001214</name>
</gene>
<dbReference type="GO" id="GO:0003677">
    <property type="term" value="F:DNA binding"/>
    <property type="evidence" value="ECO:0007669"/>
    <property type="project" value="UniProtKB-KW"/>
</dbReference>
<evidence type="ECO:0000256" key="1">
    <source>
        <dbReference type="ARBA" id="ARBA00022553"/>
    </source>
</evidence>
<reference evidence="8 9" key="1">
    <citation type="submission" date="2020-08" db="EMBL/GenBank/DDBJ databases">
        <title>Genomic Encyclopedia of Type Strains, Phase IV (KMG-IV): sequencing the most valuable type-strain genomes for metagenomic binning, comparative biology and taxonomic classification.</title>
        <authorList>
            <person name="Goeker M."/>
        </authorList>
    </citation>
    <scope>NUCLEOTIDE SEQUENCE [LARGE SCALE GENOMIC DNA]</scope>
    <source>
        <strain evidence="8 9">DSM 103377</strain>
    </source>
</reference>
<evidence type="ECO:0000256" key="2">
    <source>
        <dbReference type="ARBA" id="ARBA00023012"/>
    </source>
</evidence>
<name>A0A840WXV3_9RHOB</name>
<dbReference type="SMART" id="SM00448">
    <property type="entry name" value="REC"/>
    <property type="match status" value="1"/>
</dbReference>
<dbReference type="PANTHER" id="PTHR44591:SF3">
    <property type="entry name" value="RESPONSE REGULATORY DOMAIN-CONTAINING PROTEIN"/>
    <property type="match status" value="1"/>
</dbReference>
<dbReference type="InterPro" id="IPR011006">
    <property type="entry name" value="CheY-like_superfamily"/>
</dbReference>
<evidence type="ECO:0000313" key="8">
    <source>
        <dbReference type="EMBL" id="MBB5515204.1"/>
    </source>
</evidence>
<dbReference type="InterPro" id="IPR001789">
    <property type="entry name" value="Sig_transdc_resp-reg_receiver"/>
</dbReference>
<sequence>MKRVLIVEDEANIVESLIFLLERDGFEVATVADGAAALDRIAAFNPDVVLLDVMLPSLSGFDILNQLRGSDAHADMPVMMLTAKGQSKDRDRAMELGATVFVTKPFSNAEIVAHVRQMVGQEKADGG</sequence>
<proteinExistence type="predicted"/>
<comment type="caution">
    <text evidence="8">The sequence shown here is derived from an EMBL/GenBank/DDBJ whole genome shotgun (WGS) entry which is preliminary data.</text>
</comment>
<feature type="modified residue" description="4-aspartylphosphate" evidence="6">
    <location>
        <position position="52"/>
    </location>
</feature>
<protein>
    <submittedName>
        <fullName evidence="8">DNA-binding response OmpR family regulator</fullName>
    </submittedName>
</protein>
<accession>A0A840WXV3</accession>
<evidence type="ECO:0000256" key="4">
    <source>
        <dbReference type="ARBA" id="ARBA00023125"/>
    </source>
</evidence>
<keyword evidence="5" id="KW-0804">Transcription</keyword>
<keyword evidence="9" id="KW-1185">Reference proteome</keyword>
<evidence type="ECO:0000256" key="3">
    <source>
        <dbReference type="ARBA" id="ARBA00023015"/>
    </source>
</evidence>